<dbReference type="EMBL" id="AGBF01000085">
    <property type="protein sequence ID" value="EGX57621.1"/>
    <property type="molecule type" value="Genomic_DNA"/>
</dbReference>
<gene>
    <name evidence="2" type="ORF">SZN_21886</name>
</gene>
<dbReference type="AlphaFoldDB" id="G2GFU3"/>
<reference evidence="2 3" key="1">
    <citation type="submission" date="2011-08" db="EMBL/GenBank/DDBJ databases">
        <authorList>
            <person name="Lin Y."/>
            <person name="Hao X."/>
            <person name="Johnstone L."/>
            <person name="Miller S.J."/>
            <person name="Wei G."/>
            <person name="Rensing C."/>
        </authorList>
    </citation>
    <scope>NUCLEOTIDE SEQUENCE [LARGE SCALE GENOMIC DNA]</scope>
    <source>
        <strain evidence="2 3">K42</strain>
    </source>
</reference>
<dbReference type="InterPro" id="IPR036291">
    <property type="entry name" value="NAD(P)-bd_dom_sf"/>
</dbReference>
<evidence type="ECO:0000313" key="2">
    <source>
        <dbReference type="EMBL" id="EGX57621.1"/>
    </source>
</evidence>
<proteinExistence type="predicted"/>
<dbReference type="InterPro" id="IPR051276">
    <property type="entry name" value="Saccharopine_DH-like_oxidrdct"/>
</dbReference>
<name>G2GFU3_9ACTN</name>
<evidence type="ECO:0000259" key="1">
    <source>
        <dbReference type="Pfam" id="PF03435"/>
    </source>
</evidence>
<dbReference type="PANTHER" id="PTHR12286:SF5">
    <property type="entry name" value="SACCHAROPINE DEHYDROGENASE-LIKE OXIDOREDUCTASE"/>
    <property type="match status" value="1"/>
</dbReference>
<dbReference type="Gene3D" id="3.40.50.720">
    <property type="entry name" value="NAD(P)-binding Rossmann-like Domain"/>
    <property type="match status" value="1"/>
</dbReference>
<protein>
    <recommendedName>
        <fullName evidence="1">Saccharopine dehydrogenase NADP binding domain-containing protein</fullName>
    </recommendedName>
</protein>
<accession>G2GFU3</accession>
<dbReference type="InterPro" id="IPR005097">
    <property type="entry name" value="Sacchrp_dh_NADP-bd"/>
</dbReference>
<sequence>MSRLSRSERPYDIVLFGATGFVGVLTAEYLAGHAPEGLRWAIAGRSAGRLERLRERLPGGEGIGVLEADAGDPESVRRLAGHARVVASTVGPYVTYGEDLVAACADAGTDYLDLCGEPEFVDLMYVRHDARARETGARLVHACGFDSVPHDLGAYFTVRRLPEGVPLTVDGYVSADAAFSGGTFASALNQFARGPRVLAAARDRARHEPRLMGRRAQAPAGAPRFAGEVDAWALPLPTIDPQIVLRSARALARYGPDFRYRHYAAVRRLPVAVGGVAAMGALVTAAQLPPARRWLSARLKPGEGPGPEKRARSWFSVRFVGEGGGRRVFTEVAGGDPGYGETAKMFAESALSLAFDDLPETAGQVTPAVAMGDALIDRLRGAGLTFRVAATR</sequence>
<evidence type="ECO:0000313" key="3">
    <source>
        <dbReference type="Proteomes" id="UP000004217"/>
    </source>
</evidence>
<dbReference type="Proteomes" id="UP000004217">
    <property type="component" value="Unassembled WGS sequence"/>
</dbReference>
<feature type="domain" description="Saccharopine dehydrogenase NADP binding" evidence="1">
    <location>
        <begin position="13"/>
        <end position="132"/>
    </location>
</feature>
<dbReference type="RefSeq" id="WP_007498563.1">
    <property type="nucleotide sequence ID" value="NZ_AGBF01000085.1"/>
</dbReference>
<dbReference type="PANTHER" id="PTHR12286">
    <property type="entry name" value="SACCHAROPINE DEHYDROGENASE-LIKE OXIDOREDUCTASE"/>
    <property type="match status" value="1"/>
</dbReference>
<dbReference type="GO" id="GO:0009247">
    <property type="term" value="P:glycolipid biosynthetic process"/>
    <property type="evidence" value="ECO:0007669"/>
    <property type="project" value="TreeGrafter"/>
</dbReference>
<dbReference type="SUPFAM" id="SSF51735">
    <property type="entry name" value="NAD(P)-binding Rossmann-fold domains"/>
    <property type="match status" value="1"/>
</dbReference>
<dbReference type="PATRIC" id="fig|700597.3.peg.4294"/>
<keyword evidence="3" id="KW-1185">Reference proteome</keyword>
<dbReference type="Pfam" id="PF03435">
    <property type="entry name" value="Sacchrp_dh_NADP"/>
    <property type="match status" value="1"/>
</dbReference>
<dbReference type="OrthoDB" id="4369409at2"/>
<comment type="caution">
    <text evidence="2">The sequence shown here is derived from an EMBL/GenBank/DDBJ whole genome shotgun (WGS) entry which is preliminary data.</text>
</comment>
<organism evidence="2 3">
    <name type="scientific">Streptomyces zinciresistens K42</name>
    <dbReference type="NCBI Taxonomy" id="700597"/>
    <lineage>
        <taxon>Bacteria</taxon>
        <taxon>Bacillati</taxon>
        <taxon>Actinomycetota</taxon>
        <taxon>Actinomycetes</taxon>
        <taxon>Kitasatosporales</taxon>
        <taxon>Streptomycetaceae</taxon>
        <taxon>Streptomyces</taxon>
    </lineage>
</organism>
<dbReference type="GO" id="GO:0005886">
    <property type="term" value="C:plasma membrane"/>
    <property type="evidence" value="ECO:0007669"/>
    <property type="project" value="TreeGrafter"/>
</dbReference>